<accession>A0A150PXE9</accession>
<dbReference type="SUPFAM" id="SSF52091">
    <property type="entry name" value="SpoIIaa-like"/>
    <property type="match status" value="1"/>
</dbReference>
<dbReference type="SUPFAM" id="SSF55785">
    <property type="entry name" value="PYP-like sensor domain (PAS domain)"/>
    <property type="match status" value="2"/>
</dbReference>
<gene>
    <name evidence="3" type="ORF">BE04_15825</name>
</gene>
<evidence type="ECO:0000256" key="1">
    <source>
        <dbReference type="ARBA" id="ARBA00022553"/>
    </source>
</evidence>
<dbReference type="InterPro" id="IPR051932">
    <property type="entry name" value="Bact_StressResp_Reg"/>
</dbReference>
<feature type="domain" description="STAS" evidence="2">
    <location>
        <begin position="240"/>
        <end position="351"/>
    </location>
</feature>
<proteinExistence type="predicted"/>
<evidence type="ECO:0000259" key="2">
    <source>
        <dbReference type="PROSITE" id="PS50801"/>
    </source>
</evidence>
<dbReference type="Pfam" id="PF08448">
    <property type="entry name" value="PAS_4"/>
    <property type="match status" value="1"/>
</dbReference>
<dbReference type="CDD" id="cd07041">
    <property type="entry name" value="STAS_RsbR_RsbS_like"/>
    <property type="match status" value="1"/>
</dbReference>
<dbReference type="InterPro" id="IPR035965">
    <property type="entry name" value="PAS-like_dom_sf"/>
</dbReference>
<evidence type="ECO:0000313" key="4">
    <source>
        <dbReference type="Proteomes" id="UP000075604"/>
    </source>
</evidence>
<dbReference type="InterPro" id="IPR002645">
    <property type="entry name" value="STAS_dom"/>
</dbReference>
<protein>
    <submittedName>
        <fullName evidence="3">Anti-anti-sigma factor</fullName>
    </submittedName>
</protein>
<dbReference type="PROSITE" id="PS50801">
    <property type="entry name" value="STAS"/>
    <property type="match status" value="1"/>
</dbReference>
<dbReference type="PANTHER" id="PTHR33745">
    <property type="entry name" value="RSBT ANTAGONIST PROTEIN RSBS-RELATED"/>
    <property type="match status" value="1"/>
</dbReference>
<reference evidence="3 4" key="1">
    <citation type="submission" date="2014-02" db="EMBL/GenBank/DDBJ databases">
        <title>The small core and large imbalanced accessory genome model reveals a collaborative survival strategy of Sorangium cellulosum strains in nature.</title>
        <authorList>
            <person name="Han K."/>
            <person name="Peng R."/>
            <person name="Blom J."/>
            <person name="Li Y.-Z."/>
        </authorList>
    </citation>
    <scope>NUCLEOTIDE SEQUENCE [LARGE SCALE GENOMIC DNA]</scope>
    <source>
        <strain evidence="3 4">So0157-18</strain>
    </source>
</reference>
<dbReference type="InterPro" id="IPR013656">
    <property type="entry name" value="PAS_4"/>
</dbReference>
<dbReference type="CDD" id="cd00130">
    <property type="entry name" value="PAS"/>
    <property type="match status" value="1"/>
</dbReference>
<organism evidence="3 4">
    <name type="scientific">Sorangium cellulosum</name>
    <name type="common">Polyangium cellulosum</name>
    <dbReference type="NCBI Taxonomy" id="56"/>
    <lineage>
        <taxon>Bacteria</taxon>
        <taxon>Pseudomonadati</taxon>
        <taxon>Myxococcota</taxon>
        <taxon>Polyangia</taxon>
        <taxon>Polyangiales</taxon>
        <taxon>Polyangiaceae</taxon>
        <taxon>Sorangium</taxon>
    </lineage>
</organism>
<dbReference type="InterPro" id="IPR036513">
    <property type="entry name" value="STAS_dom_sf"/>
</dbReference>
<dbReference type="Gene3D" id="3.30.750.24">
    <property type="entry name" value="STAS domain"/>
    <property type="match status" value="1"/>
</dbReference>
<keyword evidence="1" id="KW-0597">Phosphoprotein</keyword>
<dbReference type="Gene3D" id="3.30.450.20">
    <property type="entry name" value="PAS domain"/>
    <property type="match status" value="2"/>
</dbReference>
<comment type="caution">
    <text evidence="3">The sequence shown here is derived from an EMBL/GenBank/DDBJ whole genome shotgun (WGS) entry which is preliminary data.</text>
</comment>
<dbReference type="EMBL" id="JELX01000920">
    <property type="protein sequence ID" value="KYF60427.1"/>
    <property type="molecule type" value="Genomic_DNA"/>
</dbReference>
<dbReference type="Proteomes" id="UP000075604">
    <property type="component" value="Unassembled WGS sequence"/>
</dbReference>
<dbReference type="AlphaFoldDB" id="A0A150PXE9"/>
<dbReference type="Pfam" id="PF01740">
    <property type="entry name" value="STAS"/>
    <property type="match status" value="1"/>
</dbReference>
<evidence type="ECO:0000313" key="3">
    <source>
        <dbReference type="EMBL" id="KYF60427.1"/>
    </source>
</evidence>
<name>A0A150PXE9_SORCE</name>
<dbReference type="InterPro" id="IPR000014">
    <property type="entry name" value="PAS"/>
</dbReference>
<dbReference type="PANTHER" id="PTHR33745:SF3">
    <property type="entry name" value="RSBT CO-ANTAGONIST PROTEIN RSBRC"/>
    <property type="match status" value="1"/>
</dbReference>
<sequence length="368" mass="39906">MLFVATLDGELLHCTDSLRQALGLAPDQETSLLALVHSEERDAVEAALARLRSGGDPVQLDVRVQDGRGAYTPMSYSVRRSPEGDAIHGSLRRAGGGTTDGVSMARMKAKLLDCIADQMDIGVWAVDPQGTFIYHDGRGIEQAGVKRGALLGMDVFQVYAGTEIAENLKQALTGKQMHAYNSAHDMHWESWFSPVLDADGAIQMVAGLTLNITELRRAEDDVRSKLMQIQRQQEVIRNLSTPIIEVWNGVLTLPLVGVVDSMRTADVLDALLTRIVDKQARYAILDLTGVDIVDSSVASNIIQLVTAIRLLGAEGVVAGIKPNVAMTMVQLGLDLSQIPTQRNLRAALAFCIGMMNGEQQKQARAQKP</sequence>